<dbReference type="AlphaFoldDB" id="A0A972JH79"/>
<accession>A0A972JH79</accession>
<keyword evidence="1" id="KW-0732">Signal</keyword>
<dbReference type="Proteomes" id="UP000712080">
    <property type="component" value="Unassembled WGS sequence"/>
</dbReference>
<sequence length="188" mass="21505">MRPFLKILFLVLFVKSAFAQSGCNLTTSSNGKIPAVTLEDIQCIARESGKKNTIFYTFGIWCEPCILHLPNAVGLSRKYDTEFYVLLVDPEMSERTIKAVEELRKASPEIKIAVLKDSVYGSKLKKRNRKFVEDVTPKNLEAIDDYSKYIVLDNTGKVLLVTNWKDNRDNDWHDDSKMTEKLIVPLIK</sequence>
<feature type="chain" id="PRO_5037056235" description="Thioredoxin domain-containing protein" evidence="1">
    <location>
        <begin position="20"/>
        <end position="188"/>
    </location>
</feature>
<keyword evidence="3" id="KW-1185">Reference proteome</keyword>
<dbReference type="SUPFAM" id="SSF52833">
    <property type="entry name" value="Thioredoxin-like"/>
    <property type="match status" value="1"/>
</dbReference>
<proteinExistence type="predicted"/>
<dbReference type="RefSeq" id="WP_169525834.1">
    <property type="nucleotide sequence ID" value="NZ_JAAMPU010000096.1"/>
</dbReference>
<evidence type="ECO:0008006" key="4">
    <source>
        <dbReference type="Google" id="ProtNLM"/>
    </source>
</evidence>
<name>A0A972JH79_9FLAO</name>
<evidence type="ECO:0000256" key="1">
    <source>
        <dbReference type="SAM" id="SignalP"/>
    </source>
</evidence>
<reference evidence="2" key="1">
    <citation type="submission" date="2020-02" db="EMBL/GenBank/DDBJ databases">
        <title>Flavobacterium sp. genome.</title>
        <authorList>
            <person name="Jung H.S."/>
            <person name="Baek J.H."/>
            <person name="Jeon C.O."/>
        </authorList>
    </citation>
    <scope>NUCLEOTIDE SEQUENCE</scope>
    <source>
        <strain evidence="2">SE-s28</strain>
    </source>
</reference>
<dbReference type="EMBL" id="JAAMPU010000096">
    <property type="protein sequence ID" value="NMH26833.1"/>
    <property type="molecule type" value="Genomic_DNA"/>
</dbReference>
<protein>
    <recommendedName>
        <fullName evidence="4">Thioredoxin domain-containing protein</fullName>
    </recommendedName>
</protein>
<dbReference type="Gene3D" id="3.40.30.10">
    <property type="entry name" value="Glutaredoxin"/>
    <property type="match status" value="1"/>
</dbReference>
<organism evidence="2 3">
    <name type="scientific">Flavobacterium silvaticum</name>
    <dbReference type="NCBI Taxonomy" id="1852020"/>
    <lineage>
        <taxon>Bacteria</taxon>
        <taxon>Pseudomonadati</taxon>
        <taxon>Bacteroidota</taxon>
        <taxon>Flavobacteriia</taxon>
        <taxon>Flavobacteriales</taxon>
        <taxon>Flavobacteriaceae</taxon>
        <taxon>Flavobacterium</taxon>
    </lineage>
</organism>
<evidence type="ECO:0000313" key="3">
    <source>
        <dbReference type="Proteomes" id="UP000712080"/>
    </source>
</evidence>
<gene>
    <name evidence="2" type="ORF">G6047_02210</name>
</gene>
<comment type="caution">
    <text evidence="2">The sequence shown here is derived from an EMBL/GenBank/DDBJ whole genome shotgun (WGS) entry which is preliminary data.</text>
</comment>
<feature type="signal peptide" evidence="1">
    <location>
        <begin position="1"/>
        <end position="19"/>
    </location>
</feature>
<evidence type="ECO:0000313" key="2">
    <source>
        <dbReference type="EMBL" id="NMH26833.1"/>
    </source>
</evidence>
<dbReference type="InterPro" id="IPR036249">
    <property type="entry name" value="Thioredoxin-like_sf"/>
</dbReference>